<name>A0A1N6W5L8_9EURY</name>
<dbReference type="GO" id="GO:0019290">
    <property type="term" value="P:siderophore biosynthetic process"/>
    <property type="evidence" value="ECO:0007669"/>
    <property type="project" value="InterPro"/>
</dbReference>
<evidence type="ECO:0000313" key="4">
    <source>
        <dbReference type="Proteomes" id="UP000186914"/>
    </source>
</evidence>
<evidence type="ECO:0000259" key="2">
    <source>
        <dbReference type="PROSITE" id="PS51186"/>
    </source>
</evidence>
<dbReference type="PANTHER" id="PTHR31438">
    <property type="entry name" value="LYSINE N-ACYLTRANSFERASE C17G9.06C-RELATED"/>
    <property type="match status" value="1"/>
</dbReference>
<dbReference type="AlphaFoldDB" id="A0A1N6W5L8"/>
<dbReference type="GO" id="GO:0016410">
    <property type="term" value="F:N-acyltransferase activity"/>
    <property type="evidence" value="ECO:0007669"/>
    <property type="project" value="TreeGrafter"/>
</dbReference>
<organism evidence="3 4">
    <name type="scientific">Haladaptatus litoreus</name>
    <dbReference type="NCBI Taxonomy" id="553468"/>
    <lineage>
        <taxon>Archaea</taxon>
        <taxon>Methanobacteriati</taxon>
        <taxon>Methanobacteriota</taxon>
        <taxon>Stenosarchaea group</taxon>
        <taxon>Halobacteria</taxon>
        <taxon>Halobacteriales</taxon>
        <taxon>Haladaptataceae</taxon>
        <taxon>Haladaptatus</taxon>
    </lineage>
</organism>
<sequence length="196" mass="22956">MTGPTGIVASDYDFQTHDSAIEKTISFRKVAMECDLGRLHRWLNEPHVLPYWQWNDPLPEFRKKLAEKLDDDHMTPYIGHIDHVPMSYWESYWAVDDDLAEHYDANPADQGIHLLIGVSEFLGHGYAEPLLRAMTAFQFRHDETDRVVTEPDVRNEKVIHVFEKCGFEPQREIELDEKDALLMICERERFEQEVLG</sequence>
<dbReference type="SUPFAM" id="SSF55729">
    <property type="entry name" value="Acyl-CoA N-acyltransferases (Nat)"/>
    <property type="match status" value="1"/>
</dbReference>
<keyword evidence="1" id="KW-0046">Antibiotic resistance</keyword>
<keyword evidence="3" id="KW-0808">Transferase</keyword>
<dbReference type="Gene3D" id="3.40.630.30">
    <property type="match status" value="1"/>
</dbReference>
<dbReference type="InterPro" id="IPR000182">
    <property type="entry name" value="GNAT_dom"/>
</dbReference>
<dbReference type="InterPro" id="IPR016181">
    <property type="entry name" value="Acyl_CoA_acyltransferase"/>
</dbReference>
<dbReference type="Proteomes" id="UP000186914">
    <property type="component" value="Unassembled WGS sequence"/>
</dbReference>
<evidence type="ECO:0000256" key="1">
    <source>
        <dbReference type="ARBA" id="ARBA00023251"/>
    </source>
</evidence>
<reference evidence="4" key="1">
    <citation type="submission" date="2017-01" db="EMBL/GenBank/DDBJ databases">
        <authorList>
            <person name="Varghese N."/>
            <person name="Submissions S."/>
        </authorList>
    </citation>
    <scope>NUCLEOTIDE SEQUENCE [LARGE SCALE GENOMIC DNA]</scope>
    <source>
        <strain evidence="4">CGMCC 1.7737</strain>
    </source>
</reference>
<dbReference type="OrthoDB" id="258358at2157"/>
<dbReference type="SMART" id="SM01006">
    <property type="entry name" value="AlcB"/>
    <property type="match status" value="1"/>
</dbReference>
<evidence type="ECO:0000313" key="3">
    <source>
        <dbReference type="EMBL" id="SIQ85384.1"/>
    </source>
</evidence>
<dbReference type="GO" id="GO:0046677">
    <property type="term" value="P:response to antibiotic"/>
    <property type="evidence" value="ECO:0007669"/>
    <property type="project" value="UniProtKB-KW"/>
</dbReference>
<feature type="domain" description="N-acetyltransferase" evidence="2">
    <location>
        <begin position="25"/>
        <end position="188"/>
    </location>
</feature>
<dbReference type="PANTHER" id="PTHR31438:SF1">
    <property type="entry name" value="LYSINE N-ACYLTRANSFERASE C17G9.06C-RELATED"/>
    <property type="match status" value="1"/>
</dbReference>
<proteinExistence type="predicted"/>
<dbReference type="InterPro" id="IPR019432">
    <property type="entry name" value="Acyltransferase_MbtK/IucB-like"/>
</dbReference>
<dbReference type="Pfam" id="PF13523">
    <property type="entry name" value="Acetyltransf_8"/>
    <property type="match status" value="1"/>
</dbReference>
<accession>A0A1N6W5L8</accession>
<keyword evidence="4" id="KW-1185">Reference proteome</keyword>
<dbReference type="RefSeq" id="WP_076427821.1">
    <property type="nucleotide sequence ID" value="NZ_FTNO01000001.1"/>
</dbReference>
<dbReference type="PROSITE" id="PS51186">
    <property type="entry name" value="GNAT"/>
    <property type="match status" value="1"/>
</dbReference>
<gene>
    <name evidence="3" type="ORF">SAMN05421858_0609</name>
</gene>
<protein>
    <submittedName>
        <fullName evidence="3">Protein N-acetyltransferase, RimJ/RimL family</fullName>
    </submittedName>
</protein>
<dbReference type="EMBL" id="FTNO01000001">
    <property type="protein sequence ID" value="SIQ85384.1"/>
    <property type="molecule type" value="Genomic_DNA"/>
</dbReference>